<reference evidence="2" key="1">
    <citation type="submission" date="2023-10" db="EMBL/GenBank/DDBJ databases">
        <authorList>
            <person name="Chen Y."/>
            <person name="Shah S."/>
            <person name="Dougan E. K."/>
            <person name="Thang M."/>
            <person name="Chan C."/>
        </authorList>
    </citation>
    <scope>NUCLEOTIDE SEQUENCE [LARGE SCALE GENOMIC DNA]</scope>
</reference>
<dbReference type="PANTHER" id="PTHR47938:SF35">
    <property type="entry name" value="PENTATRICOPEPTIDE REPEAT-CONTAINING PROTEIN 4, MITOCHONDRIAL-RELATED"/>
    <property type="match status" value="1"/>
</dbReference>
<proteinExistence type="predicted"/>
<evidence type="ECO:0008006" key="4">
    <source>
        <dbReference type="Google" id="ProtNLM"/>
    </source>
</evidence>
<name>A0ABN9WBK4_9DINO</name>
<dbReference type="Gene3D" id="1.25.40.10">
    <property type="entry name" value="Tetratricopeptide repeat domain"/>
    <property type="match status" value="1"/>
</dbReference>
<sequence>MASYGLAPDAKAYSTLIRAYASNNRAEKAVALFEAMREDGVRPCQFAYRDAVCCFVRLQRLEDALALYNETVRSKAAACGSTCRCLKRACQKRGWTGLADQIIQDTACGEKAELVLDAPSDATTECGGGAEGSESE</sequence>
<dbReference type="Proteomes" id="UP001189429">
    <property type="component" value="Unassembled WGS sequence"/>
</dbReference>
<dbReference type="Pfam" id="PF13041">
    <property type="entry name" value="PPR_2"/>
    <property type="match status" value="1"/>
</dbReference>
<gene>
    <name evidence="2" type="ORF">PCOR1329_LOCUS65818</name>
</gene>
<protein>
    <recommendedName>
        <fullName evidence="4">Pentacotripeptide-repeat region of PRORP domain-containing protein</fullName>
    </recommendedName>
</protein>
<dbReference type="EMBL" id="CAUYUJ010018447">
    <property type="protein sequence ID" value="CAK0883653.1"/>
    <property type="molecule type" value="Genomic_DNA"/>
</dbReference>
<comment type="caution">
    <text evidence="2">The sequence shown here is derived from an EMBL/GenBank/DDBJ whole genome shotgun (WGS) entry which is preliminary data.</text>
</comment>
<organism evidence="2 3">
    <name type="scientific">Prorocentrum cordatum</name>
    <dbReference type="NCBI Taxonomy" id="2364126"/>
    <lineage>
        <taxon>Eukaryota</taxon>
        <taxon>Sar</taxon>
        <taxon>Alveolata</taxon>
        <taxon>Dinophyceae</taxon>
        <taxon>Prorocentrales</taxon>
        <taxon>Prorocentraceae</taxon>
        <taxon>Prorocentrum</taxon>
    </lineage>
</organism>
<evidence type="ECO:0000313" key="3">
    <source>
        <dbReference type="Proteomes" id="UP001189429"/>
    </source>
</evidence>
<dbReference type="InterPro" id="IPR011990">
    <property type="entry name" value="TPR-like_helical_dom_sf"/>
</dbReference>
<dbReference type="InterPro" id="IPR002885">
    <property type="entry name" value="PPR_rpt"/>
</dbReference>
<keyword evidence="3" id="KW-1185">Reference proteome</keyword>
<dbReference type="PANTHER" id="PTHR47938">
    <property type="entry name" value="RESPIRATORY COMPLEX I CHAPERONE (CIA84), PUTATIVE (AFU_ORTHOLOGUE AFUA_2G06020)-RELATED"/>
    <property type="match status" value="1"/>
</dbReference>
<dbReference type="NCBIfam" id="TIGR00756">
    <property type="entry name" value="PPR"/>
    <property type="match status" value="1"/>
</dbReference>
<accession>A0ABN9WBK4</accession>
<evidence type="ECO:0000256" key="1">
    <source>
        <dbReference type="PROSITE-ProRule" id="PRU00708"/>
    </source>
</evidence>
<feature type="repeat" description="PPR" evidence="1">
    <location>
        <begin position="9"/>
        <end position="43"/>
    </location>
</feature>
<evidence type="ECO:0000313" key="2">
    <source>
        <dbReference type="EMBL" id="CAK0883653.1"/>
    </source>
</evidence>
<dbReference type="PROSITE" id="PS51375">
    <property type="entry name" value="PPR"/>
    <property type="match status" value="1"/>
</dbReference>